<name>A0A9E7TJ98_9EURY</name>
<dbReference type="AlphaFoldDB" id="A0A9E7TJ98"/>
<dbReference type="PROSITE" id="PS51257">
    <property type="entry name" value="PROKAR_LIPOPROTEIN"/>
    <property type="match status" value="1"/>
</dbReference>
<dbReference type="Proteomes" id="UP001060368">
    <property type="component" value="Chromosome"/>
</dbReference>
<dbReference type="GeneID" id="74307860"/>
<evidence type="ECO:0008006" key="3">
    <source>
        <dbReference type="Google" id="ProtNLM"/>
    </source>
</evidence>
<evidence type="ECO:0000313" key="1">
    <source>
        <dbReference type="EMBL" id="UUX91530.1"/>
    </source>
</evidence>
<dbReference type="KEGG" id="mend:L6E24_09120"/>
<accession>A0A9E7TJ98</accession>
<sequence length="167" mass="18447">MNSGFKTLILILVLFLVAVLAAGCSETASQPVPATPVPTAVSTPQATVEVPTVQEPEWTVWREGSNTLNPLGGYFTYTPSAFGQRFDKLKVEVKANHPITVLFLNDANLAAFNYKMDTNTGEYEAIARYDDVNYKVIEQFSDEPLNVVLWNQGNQLVTADVNIWYAV</sequence>
<organism evidence="1 2">
    <name type="scientific">Methanoplanus endosymbiosus</name>
    <dbReference type="NCBI Taxonomy" id="33865"/>
    <lineage>
        <taxon>Archaea</taxon>
        <taxon>Methanobacteriati</taxon>
        <taxon>Methanobacteriota</taxon>
        <taxon>Stenosarchaea group</taxon>
        <taxon>Methanomicrobia</taxon>
        <taxon>Methanomicrobiales</taxon>
        <taxon>Methanomicrobiaceae</taxon>
        <taxon>Methanoplanus</taxon>
    </lineage>
</organism>
<reference evidence="1" key="1">
    <citation type="submission" date="2022-04" db="EMBL/GenBank/DDBJ databases">
        <title>Complete genome of Methanoplanus endosymbiosus DSM 3599.</title>
        <authorList>
            <person name="Chen S.-C."/>
            <person name="You Y.-T."/>
            <person name="Zhou Y.-Z."/>
            <person name="Lai M.-C."/>
        </authorList>
    </citation>
    <scope>NUCLEOTIDE SEQUENCE</scope>
    <source>
        <strain evidence="1">DSM 3599</strain>
    </source>
</reference>
<proteinExistence type="predicted"/>
<dbReference type="EMBL" id="CP096115">
    <property type="protein sequence ID" value="UUX91530.1"/>
    <property type="molecule type" value="Genomic_DNA"/>
</dbReference>
<dbReference type="RefSeq" id="WP_257741682.1">
    <property type="nucleotide sequence ID" value="NZ_CP096115.1"/>
</dbReference>
<keyword evidence="2" id="KW-1185">Reference proteome</keyword>
<protein>
    <recommendedName>
        <fullName evidence="3">Lipoprotein</fullName>
    </recommendedName>
</protein>
<evidence type="ECO:0000313" key="2">
    <source>
        <dbReference type="Proteomes" id="UP001060368"/>
    </source>
</evidence>
<gene>
    <name evidence="1" type="ORF">L6E24_09120</name>
</gene>